<dbReference type="Gene3D" id="6.10.140.530">
    <property type="match status" value="7"/>
</dbReference>
<feature type="domain" description="Helicase-associated" evidence="1">
    <location>
        <begin position="490"/>
        <end position="547"/>
    </location>
</feature>
<evidence type="ECO:0000313" key="2">
    <source>
        <dbReference type="EMBL" id="SNT34717.1"/>
    </source>
</evidence>
<keyword evidence="3" id="KW-1185">Reference proteome</keyword>
<dbReference type="InterPro" id="IPR005114">
    <property type="entry name" value="Helicase_assoc"/>
</dbReference>
<accession>A0A239LVM2</accession>
<dbReference type="PANTHER" id="PTHR33418:SF1">
    <property type="entry name" value="HELICASE-ASSOCIATED DOMAIN-CONTAINING PROTEIN"/>
    <property type="match status" value="1"/>
</dbReference>
<feature type="domain" description="Helicase-associated" evidence="1">
    <location>
        <begin position="213"/>
        <end position="270"/>
    </location>
</feature>
<feature type="domain" description="Helicase-associated" evidence="1">
    <location>
        <begin position="142"/>
        <end position="203"/>
    </location>
</feature>
<protein>
    <submittedName>
        <fullName evidence="2">Helicase associated domain-containing protein</fullName>
    </submittedName>
</protein>
<dbReference type="Proteomes" id="UP000198432">
    <property type="component" value="Unassembled WGS sequence"/>
</dbReference>
<dbReference type="AlphaFoldDB" id="A0A239LVM2"/>
<reference evidence="3" key="1">
    <citation type="submission" date="2017-06" db="EMBL/GenBank/DDBJ databases">
        <authorList>
            <person name="Varghese N."/>
            <person name="Submissions S."/>
        </authorList>
    </citation>
    <scope>NUCLEOTIDE SEQUENCE [LARGE SCALE GENOMIC DNA]</scope>
    <source>
        <strain evidence="3">NKM1</strain>
    </source>
</reference>
<feature type="domain" description="Helicase-associated" evidence="1">
    <location>
        <begin position="420"/>
        <end position="479"/>
    </location>
</feature>
<evidence type="ECO:0000259" key="1">
    <source>
        <dbReference type="Pfam" id="PF03457"/>
    </source>
</evidence>
<dbReference type="OrthoDB" id="844469at2"/>
<sequence>MTAFGTHLYSTEFLKKWYHNYYRIESLSKDKTYSPCSLDNELAQWAGIQKRIKHMLPEGLQDQLTTLSTYFREEVSPWETMYSRLANYSQDKGHICLPQDEKYEDLQDWLIRQVIGKRLLTEDQFQRLDLLGVDWNLPVSREHRWEQMYTRLKDFYRTFGHCKVPQRWVKDKQLANWVTVQRNRHAKQMLREDRFRMLNDLGFIWTVKEVYKSQWESFFLKLKKFYLTNGHCKVPCKHQKLVSWMERQRLAKKNNSLSPSRERRLNELNFTWSHEGIKKKLWDKKYEQLSEYRKVHGHCLVPLNYKEDKSLGIWVSTQRRLDVLGRLESAKKKRLNHLNFVWSGETKQQIRSIYDSRWDANFEKLRSYKQRYSSCQVSTKIDSALQRWTSLQRQLFYQDRLSSERVDKLNRINFPWSVHEGYWMKMYETLTNYKVQFGHTQVPYNWKPNPQLAAWVYRIKANKQDLSPSKIDLLNKIDFDWTLRRKTIIPWKDMYKRLEAFKQEHGHTRVKTGWSSDPKLAKWVSRMRFEKEALPPERLSLLDKIGFDWGIKAHQRNQVG</sequence>
<name>A0A239LVM2_9BACT</name>
<proteinExistence type="predicted"/>
<evidence type="ECO:0000313" key="3">
    <source>
        <dbReference type="Proteomes" id="UP000198432"/>
    </source>
</evidence>
<organism evidence="2 3">
    <name type="scientific">Pontibacter ummariensis</name>
    <dbReference type="NCBI Taxonomy" id="1610492"/>
    <lineage>
        <taxon>Bacteria</taxon>
        <taxon>Pseudomonadati</taxon>
        <taxon>Bacteroidota</taxon>
        <taxon>Cytophagia</taxon>
        <taxon>Cytophagales</taxon>
        <taxon>Hymenobacteraceae</taxon>
        <taxon>Pontibacter</taxon>
    </lineage>
</organism>
<dbReference type="EMBL" id="FZOQ01000055">
    <property type="protein sequence ID" value="SNT34717.1"/>
    <property type="molecule type" value="Genomic_DNA"/>
</dbReference>
<dbReference type="Pfam" id="PF03457">
    <property type="entry name" value="HA"/>
    <property type="match status" value="6"/>
</dbReference>
<feature type="domain" description="Helicase-associated" evidence="1">
    <location>
        <begin position="355"/>
        <end position="414"/>
    </location>
</feature>
<dbReference type="PANTHER" id="PTHR33418">
    <property type="entry name" value="HELICASE-ASSOCIATED"/>
    <property type="match status" value="1"/>
</dbReference>
<gene>
    <name evidence="2" type="ORF">SAMN06296052_1556</name>
</gene>
<feature type="domain" description="Helicase-associated" evidence="1">
    <location>
        <begin position="281"/>
        <end position="340"/>
    </location>
</feature>